<dbReference type="InterPro" id="IPR050352">
    <property type="entry name" value="ABCG_transporters"/>
</dbReference>
<evidence type="ECO:0000256" key="3">
    <source>
        <dbReference type="ARBA" id="ARBA00022692"/>
    </source>
</evidence>
<feature type="domain" description="ABC transporter" evidence="10">
    <location>
        <begin position="624"/>
        <end position="866"/>
    </location>
</feature>
<dbReference type="Proteomes" id="UP000041254">
    <property type="component" value="Unassembled WGS sequence"/>
</dbReference>
<feature type="compositionally biased region" description="Pro residues" evidence="8">
    <location>
        <begin position="117"/>
        <end position="130"/>
    </location>
</feature>
<dbReference type="Gene3D" id="3.40.50.300">
    <property type="entry name" value="P-loop containing nucleotide triphosphate hydrolases"/>
    <property type="match status" value="1"/>
</dbReference>
<dbReference type="SUPFAM" id="SSF52540">
    <property type="entry name" value="P-loop containing nucleoside triphosphate hydrolases"/>
    <property type="match status" value="1"/>
</dbReference>
<dbReference type="InterPro" id="IPR027417">
    <property type="entry name" value="P-loop_NTPase"/>
</dbReference>
<keyword evidence="12" id="KW-1185">Reference proteome</keyword>
<keyword evidence="3 9" id="KW-0812">Transmembrane</keyword>
<feature type="compositionally biased region" description="Low complexity" evidence="8">
    <location>
        <begin position="20"/>
        <end position="41"/>
    </location>
</feature>
<dbReference type="InterPro" id="IPR003439">
    <property type="entry name" value="ABC_transporter-like_ATP-bd"/>
</dbReference>
<dbReference type="PROSITE" id="PS50893">
    <property type="entry name" value="ABC_TRANSPORTER_2"/>
    <property type="match status" value="1"/>
</dbReference>
<evidence type="ECO:0000256" key="4">
    <source>
        <dbReference type="ARBA" id="ARBA00022741"/>
    </source>
</evidence>
<dbReference type="PANTHER" id="PTHR48041">
    <property type="entry name" value="ABC TRANSPORTER G FAMILY MEMBER 28"/>
    <property type="match status" value="1"/>
</dbReference>
<organism evidence="11 12">
    <name type="scientific">Vitrella brassicaformis (strain CCMP3155)</name>
    <dbReference type="NCBI Taxonomy" id="1169540"/>
    <lineage>
        <taxon>Eukaryota</taxon>
        <taxon>Sar</taxon>
        <taxon>Alveolata</taxon>
        <taxon>Colpodellida</taxon>
        <taxon>Vitrellaceae</taxon>
        <taxon>Vitrella</taxon>
    </lineage>
</organism>
<evidence type="ECO:0000256" key="9">
    <source>
        <dbReference type="SAM" id="Phobius"/>
    </source>
</evidence>
<dbReference type="EMBL" id="CDMY01000538">
    <property type="protein sequence ID" value="CEM21220.1"/>
    <property type="molecule type" value="Genomic_DNA"/>
</dbReference>
<evidence type="ECO:0000256" key="6">
    <source>
        <dbReference type="ARBA" id="ARBA00022989"/>
    </source>
</evidence>
<dbReference type="CDD" id="cd03213">
    <property type="entry name" value="ABCG_EPDR"/>
    <property type="match status" value="1"/>
</dbReference>
<proteinExistence type="predicted"/>
<dbReference type="AlphaFoldDB" id="A0A0G4G047"/>
<dbReference type="InterPro" id="IPR013525">
    <property type="entry name" value="ABC2_TM"/>
</dbReference>
<dbReference type="InterPro" id="IPR003593">
    <property type="entry name" value="AAA+_ATPase"/>
</dbReference>
<evidence type="ECO:0000313" key="11">
    <source>
        <dbReference type="EMBL" id="CEM21220.1"/>
    </source>
</evidence>
<gene>
    <name evidence="11" type="ORF">Vbra_21866</name>
</gene>
<dbReference type="Pfam" id="PF19055">
    <property type="entry name" value="ABC2_membrane_7"/>
    <property type="match status" value="1"/>
</dbReference>
<dbReference type="GO" id="GO:0016020">
    <property type="term" value="C:membrane"/>
    <property type="evidence" value="ECO:0007669"/>
    <property type="project" value="UniProtKB-SubCell"/>
</dbReference>
<reference evidence="11 12" key="1">
    <citation type="submission" date="2014-11" db="EMBL/GenBank/DDBJ databases">
        <authorList>
            <person name="Zhu J."/>
            <person name="Qi W."/>
            <person name="Song R."/>
        </authorList>
    </citation>
    <scope>NUCLEOTIDE SEQUENCE [LARGE SCALE GENOMIC DNA]</scope>
</reference>
<dbReference type="PANTHER" id="PTHR48041:SF139">
    <property type="entry name" value="PROTEIN SCARLET"/>
    <property type="match status" value="1"/>
</dbReference>
<feature type="compositionally biased region" description="Basic residues" evidence="8">
    <location>
        <begin position="181"/>
        <end position="195"/>
    </location>
</feature>
<feature type="compositionally biased region" description="Low complexity" evidence="8">
    <location>
        <begin position="196"/>
        <end position="205"/>
    </location>
</feature>
<feature type="compositionally biased region" description="Acidic residues" evidence="8">
    <location>
        <begin position="10"/>
        <end position="19"/>
    </location>
</feature>
<evidence type="ECO:0000313" key="12">
    <source>
        <dbReference type="Proteomes" id="UP000041254"/>
    </source>
</evidence>
<dbReference type="Pfam" id="PF01061">
    <property type="entry name" value="ABC2_membrane"/>
    <property type="match status" value="1"/>
</dbReference>
<feature type="compositionally biased region" description="Acidic residues" evidence="8">
    <location>
        <begin position="307"/>
        <end position="316"/>
    </location>
</feature>
<dbReference type="PhylomeDB" id="A0A0G4G047"/>
<feature type="transmembrane region" description="Helical" evidence="9">
    <location>
        <begin position="1012"/>
        <end position="1037"/>
    </location>
</feature>
<keyword evidence="2" id="KW-0813">Transport</keyword>
<feature type="transmembrane region" description="Helical" evidence="9">
    <location>
        <begin position="1130"/>
        <end position="1148"/>
    </location>
</feature>
<dbReference type="OrthoDB" id="66620at2759"/>
<dbReference type="SMART" id="SM00382">
    <property type="entry name" value="AAA"/>
    <property type="match status" value="1"/>
</dbReference>
<feature type="compositionally biased region" description="Basic and acidic residues" evidence="8">
    <location>
        <begin position="136"/>
        <end position="150"/>
    </location>
</feature>
<dbReference type="InParanoid" id="A0A0G4G047"/>
<keyword evidence="4" id="KW-0547">Nucleotide-binding</keyword>
<keyword evidence="7 9" id="KW-0472">Membrane</keyword>
<dbReference type="PROSITE" id="PS00211">
    <property type="entry name" value="ABC_TRANSPORTER_1"/>
    <property type="match status" value="1"/>
</dbReference>
<dbReference type="Pfam" id="PF00005">
    <property type="entry name" value="ABC_tran"/>
    <property type="match status" value="1"/>
</dbReference>
<evidence type="ECO:0000256" key="2">
    <source>
        <dbReference type="ARBA" id="ARBA00022448"/>
    </source>
</evidence>
<feature type="compositionally biased region" description="Basic residues" evidence="8">
    <location>
        <begin position="239"/>
        <end position="250"/>
    </location>
</feature>
<feature type="compositionally biased region" description="Acidic residues" evidence="8">
    <location>
        <begin position="255"/>
        <end position="273"/>
    </location>
</feature>
<feature type="transmembrane region" description="Helical" evidence="9">
    <location>
        <begin position="1214"/>
        <end position="1236"/>
    </location>
</feature>
<protein>
    <recommendedName>
        <fullName evidence="10">ABC transporter domain-containing protein</fullName>
    </recommendedName>
</protein>
<dbReference type="GO" id="GO:0005524">
    <property type="term" value="F:ATP binding"/>
    <property type="evidence" value="ECO:0007669"/>
    <property type="project" value="UniProtKB-KW"/>
</dbReference>
<dbReference type="GO" id="GO:0140359">
    <property type="term" value="F:ABC-type transporter activity"/>
    <property type="evidence" value="ECO:0007669"/>
    <property type="project" value="InterPro"/>
</dbReference>
<evidence type="ECO:0000256" key="1">
    <source>
        <dbReference type="ARBA" id="ARBA00004141"/>
    </source>
</evidence>
<dbReference type="STRING" id="1169540.A0A0G4G047"/>
<keyword evidence="6 9" id="KW-1133">Transmembrane helix</keyword>
<keyword evidence="5" id="KW-0067">ATP-binding</keyword>
<dbReference type="VEuPathDB" id="CryptoDB:Vbra_21866"/>
<comment type="subcellular location">
    <subcellularLocation>
        <location evidence="1">Membrane</location>
        <topology evidence="1">Multi-pass membrane protein</topology>
    </subcellularLocation>
</comment>
<feature type="compositionally biased region" description="Gly residues" evidence="8">
    <location>
        <begin position="93"/>
        <end position="107"/>
    </location>
</feature>
<dbReference type="InterPro" id="IPR017871">
    <property type="entry name" value="ABC_transporter-like_CS"/>
</dbReference>
<dbReference type="GO" id="GO:0016887">
    <property type="term" value="F:ATP hydrolysis activity"/>
    <property type="evidence" value="ECO:0007669"/>
    <property type="project" value="InterPro"/>
</dbReference>
<name>A0A0G4G047_VITBC</name>
<feature type="compositionally biased region" description="Polar residues" evidence="8">
    <location>
        <begin position="77"/>
        <end position="87"/>
    </location>
</feature>
<sequence length="1245" mass="136157">MDFLKGEDPKAEDDDDSEDSSSSSGSSSSSSSSGSGESSSSSEEERREKAAAKGGRSKQPQQNGVKEAPNKPGKAVSGSQPKASEATSVYLGASGGGKGKGEGGAGSGRKAAKCKPTPSPTPTPAAPQPSPVRINGRIDTDKRSAADKAPQHQGMIKLPSRFVAGKSPPPPPNRVSPVVAKPKHRSIRTAVKARNKAAAASSKTTTGGGFDLSSIDKAVDGGRDGRGEGEAEPKDTAGKRKRQQGSKRASKKEESDDSEEWGENGSDESSDEQAEAKKAAKSGGRAKRKASSRGQRSAAKRVKTTAEEDTAMDDINDATSQPPAQETHDQPAPPPQAHVSTEPAPPPAPPRRERPRRRPSWLLEGCTTSSLPAAAPLLDSLSGDLRPMVERALRGEGALDHTGVMERLRQLRRRTARAGGGGGESAESGLPERLRDALESLSVRSVSDYRDAVAIFQQLQGVYQESARVLESNKEDFDRHGSRWRSAHDDLVRAWQDDSDRLNGGPLTDDKRAAKGRLAEAQEGLVRLYQSREREVRALREVLSELHAVLKVVKRRVEAFVESCSRRSAMFGHQHTQRIDPLYEINGGGHSAKTVPLLAQPAQDEVVQLTVPPADHDTVEQIRFSLEEMSYTIKVAGGDKTILHNISASFKPGETVALMGASGAGKTTLLRVLAGDVGGKVSGEIKGNGRSLKGTRYQKLSQFVYQEDVLLPSLTPRMELGYLAALKLPQAMSRAEKRERAHRVLEQLNLQGCEDTLVGSVDRKGLSGGQRKRLSIASALLTNPSIVLLDEPTSGLDSKNAEDVVMLLTNLARQGRTVICSVHQPSWNVLTKFDRVLLLHHGRVVFHGPVPCMEPYFERQGVKSPEHVNPIDHIMRVIQEMNPVNTKSPPSAVPEDTKTQKTNRTVTFAERWEEEVHVNIENASPPTGPSQASLCDVGGMVEKEEPEGLFSIKRHAYATPVHTQTLVLLHRAFYDNLCDKRKFVKNCSMKIILALMVGCIWLNQGRPPTNQAIFPLTGAMFLLTNNCVMSTLFTTVMQFPIERTLIQREQRNGAYSLLAAYSAIFISNIVLQFFMSLLLTIPVYFMVGLVLTPYRFFVFLACLALLSFTGCVVGLMVGCAVNDTRDAQQVVLPTIVPLMLFSGYMIPYDSIPIYFKWLYHISFFQYSFAILRINQFVDITFDDCPELSWIPCFHTGVQYLQTPQVDLDPATHPMWFLFAMLAVIMCVFVVCGFFLMRWKIGKKQQ</sequence>
<feature type="compositionally biased region" description="Basic and acidic residues" evidence="8">
    <location>
        <begin position="217"/>
        <end position="238"/>
    </location>
</feature>
<evidence type="ECO:0000259" key="10">
    <source>
        <dbReference type="PROSITE" id="PS50893"/>
    </source>
</evidence>
<dbReference type="InterPro" id="IPR043926">
    <property type="entry name" value="ABCG_dom"/>
</dbReference>
<evidence type="ECO:0000256" key="5">
    <source>
        <dbReference type="ARBA" id="ARBA00022840"/>
    </source>
</evidence>
<evidence type="ECO:0000256" key="8">
    <source>
        <dbReference type="SAM" id="MobiDB-lite"/>
    </source>
</evidence>
<feature type="transmembrane region" description="Helical" evidence="9">
    <location>
        <begin position="1058"/>
        <end position="1084"/>
    </location>
</feature>
<feature type="transmembrane region" description="Helical" evidence="9">
    <location>
        <begin position="1096"/>
        <end position="1118"/>
    </location>
</feature>
<feature type="region of interest" description="Disordered" evidence="8">
    <location>
        <begin position="1"/>
        <end position="357"/>
    </location>
</feature>
<evidence type="ECO:0000256" key="7">
    <source>
        <dbReference type="ARBA" id="ARBA00023136"/>
    </source>
</evidence>
<accession>A0A0G4G047</accession>